<dbReference type="GO" id="GO:0046513">
    <property type="term" value="P:ceramide biosynthetic process"/>
    <property type="evidence" value="ECO:0007669"/>
    <property type="project" value="TreeGrafter"/>
</dbReference>
<feature type="transmembrane region" description="Helical" evidence="9">
    <location>
        <begin position="62"/>
        <end position="81"/>
    </location>
</feature>
<evidence type="ECO:0000256" key="6">
    <source>
        <dbReference type="ARBA" id="ARBA00023136"/>
    </source>
</evidence>
<evidence type="ECO:0000256" key="4">
    <source>
        <dbReference type="ARBA" id="ARBA00022801"/>
    </source>
</evidence>
<feature type="binding site" evidence="8">
    <location>
        <position position="206"/>
    </location>
    <ligand>
        <name>Zn(2+)</name>
        <dbReference type="ChEBI" id="CHEBI:29105"/>
        <note>catalytic</note>
    </ligand>
</feature>
<comment type="caution">
    <text evidence="10">The sequence shown here is derived from an EMBL/GenBank/DDBJ whole genome shotgun (WGS) entry which is preliminary data.</text>
</comment>
<evidence type="ECO:0000256" key="5">
    <source>
        <dbReference type="ARBA" id="ARBA00022989"/>
    </source>
</evidence>
<feature type="binding site" evidence="7">
    <location>
        <position position="17"/>
    </location>
    <ligand>
        <name>Ca(2+)</name>
        <dbReference type="ChEBI" id="CHEBI:29108"/>
    </ligand>
</feature>
<sequence length="258" mass="29834">MTSTPVGYWGPVTSSVDWCEENYTHSYYVAEWWNSISSVAMIAQGLLGMYLHQNTLGYKITFSYFLTVIVGIGSTMFHATLLHEYQMWDELPMVWNACYLLWVLLDERGLAQRWVTVAIAVYCAVFSYLCHVAQGSVQFYTFQASFGLMMWACFYFVWKMYNRTTDESIRRLYQHGAFLLIAAISVWLFDSNLCFVFQYIPNPQLHAFWHVLMSTSLHYFYVACGYSSNLAVGAKRIQYLFGLVPYISVSGPELKKQA</sequence>
<dbReference type="GO" id="GO:0046872">
    <property type="term" value="F:metal ion binding"/>
    <property type="evidence" value="ECO:0007669"/>
    <property type="project" value="UniProtKB-KW"/>
</dbReference>
<evidence type="ECO:0008006" key="12">
    <source>
        <dbReference type="Google" id="ProtNLM"/>
    </source>
</evidence>
<feature type="binding site" evidence="7">
    <location>
        <position position="22"/>
    </location>
    <ligand>
        <name>Ca(2+)</name>
        <dbReference type="ChEBI" id="CHEBI:29108"/>
    </ligand>
</feature>
<feature type="transmembrane region" description="Helical" evidence="9">
    <location>
        <begin position="178"/>
        <end position="201"/>
    </location>
</feature>
<feature type="binding site" evidence="7">
    <location>
        <position position="20"/>
    </location>
    <ligand>
        <name>Ca(2+)</name>
        <dbReference type="ChEBI" id="CHEBI:29108"/>
    </ligand>
</feature>
<dbReference type="GO" id="GO:0016811">
    <property type="term" value="F:hydrolase activity, acting on carbon-nitrogen (but not peptide) bonds, in linear amides"/>
    <property type="evidence" value="ECO:0007669"/>
    <property type="project" value="InterPro"/>
</dbReference>
<evidence type="ECO:0000313" key="11">
    <source>
        <dbReference type="Proteomes" id="UP000612746"/>
    </source>
</evidence>
<keyword evidence="11" id="KW-1185">Reference proteome</keyword>
<feature type="binding site" evidence="7">
    <location>
        <position position="18"/>
    </location>
    <ligand>
        <name>Ca(2+)</name>
        <dbReference type="ChEBI" id="CHEBI:29108"/>
    </ligand>
</feature>
<keyword evidence="7" id="KW-0479">Metal-binding</keyword>
<feature type="binding site" evidence="7">
    <location>
        <position position="31"/>
    </location>
    <ligand>
        <name>Ca(2+)</name>
        <dbReference type="ChEBI" id="CHEBI:29108"/>
    </ligand>
</feature>
<accession>A0A8H7URA8</accession>
<protein>
    <recommendedName>
        <fullName evidence="12">Alkaline phytoceramidase</fullName>
    </recommendedName>
</protein>
<dbReference type="Proteomes" id="UP000612746">
    <property type="component" value="Unassembled WGS sequence"/>
</dbReference>
<evidence type="ECO:0000256" key="2">
    <source>
        <dbReference type="ARBA" id="ARBA00009780"/>
    </source>
</evidence>
<keyword evidence="4" id="KW-0378">Hydrolase</keyword>
<evidence type="ECO:0000256" key="9">
    <source>
        <dbReference type="SAM" id="Phobius"/>
    </source>
</evidence>
<keyword evidence="5 9" id="KW-1133">Transmembrane helix</keyword>
<feature type="binding site" evidence="8">
    <location>
        <position position="78"/>
    </location>
    <ligand>
        <name>Zn(2+)</name>
        <dbReference type="ChEBI" id="CHEBI:29105"/>
        <note>catalytic</note>
    </ligand>
</feature>
<evidence type="ECO:0000313" key="10">
    <source>
        <dbReference type="EMBL" id="KAG2189173.1"/>
    </source>
</evidence>
<dbReference type="PANTHER" id="PTHR46187">
    <property type="entry name" value="ALKALINE CERAMIDASE 3"/>
    <property type="match status" value="1"/>
</dbReference>
<feature type="binding site" evidence="8">
    <location>
        <position position="210"/>
    </location>
    <ligand>
        <name>Zn(2+)</name>
        <dbReference type="ChEBI" id="CHEBI:29105"/>
        <note>catalytic</note>
    </ligand>
</feature>
<dbReference type="GO" id="GO:0046514">
    <property type="term" value="P:ceramide catabolic process"/>
    <property type="evidence" value="ECO:0007669"/>
    <property type="project" value="TreeGrafter"/>
</dbReference>
<dbReference type="AlphaFoldDB" id="A0A8H7URA8"/>
<dbReference type="EMBL" id="JAEPRA010000001">
    <property type="protein sequence ID" value="KAG2189173.1"/>
    <property type="molecule type" value="Genomic_DNA"/>
</dbReference>
<gene>
    <name evidence="10" type="ORF">INT44_004315</name>
</gene>
<feature type="transmembrane region" description="Helical" evidence="9">
    <location>
        <begin position="207"/>
        <end position="226"/>
    </location>
</feature>
<evidence type="ECO:0000256" key="1">
    <source>
        <dbReference type="ARBA" id="ARBA00004141"/>
    </source>
</evidence>
<dbReference type="InterPro" id="IPR008901">
    <property type="entry name" value="ACER"/>
</dbReference>
<evidence type="ECO:0000256" key="8">
    <source>
        <dbReference type="PIRSR" id="PIRSR608901-2"/>
    </source>
</evidence>
<feature type="transmembrane region" description="Helical" evidence="9">
    <location>
        <begin position="32"/>
        <end position="50"/>
    </location>
</feature>
<keyword evidence="3 9" id="KW-0812">Transmembrane</keyword>
<feature type="transmembrane region" description="Helical" evidence="9">
    <location>
        <begin position="140"/>
        <end position="158"/>
    </location>
</feature>
<evidence type="ECO:0000256" key="3">
    <source>
        <dbReference type="ARBA" id="ARBA00022692"/>
    </source>
</evidence>
<dbReference type="Pfam" id="PF05875">
    <property type="entry name" value="Ceramidase"/>
    <property type="match status" value="1"/>
</dbReference>
<dbReference type="GO" id="GO:0005789">
    <property type="term" value="C:endoplasmic reticulum membrane"/>
    <property type="evidence" value="ECO:0007669"/>
    <property type="project" value="TreeGrafter"/>
</dbReference>
<reference evidence="10" key="1">
    <citation type="submission" date="2020-12" db="EMBL/GenBank/DDBJ databases">
        <title>Metabolic potential, ecology and presence of endohyphal bacteria is reflected in genomic diversity of Mucoromycotina.</title>
        <authorList>
            <person name="Muszewska A."/>
            <person name="Okrasinska A."/>
            <person name="Steczkiewicz K."/>
            <person name="Drgas O."/>
            <person name="Orlowska M."/>
            <person name="Perlinska-Lenart U."/>
            <person name="Aleksandrzak-Piekarczyk T."/>
            <person name="Szatraj K."/>
            <person name="Zielenkiewicz U."/>
            <person name="Pilsyk S."/>
            <person name="Malc E."/>
            <person name="Mieczkowski P."/>
            <person name="Kruszewska J.S."/>
            <person name="Biernat P."/>
            <person name="Pawlowska J."/>
        </authorList>
    </citation>
    <scope>NUCLEOTIDE SEQUENCE</scope>
    <source>
        <strain evidence="10">WA0000051536</strain>
    </source>
</reference>
<keyword evidence="6 9" id="KW-0472">Membrane</keyword>
<dbReference type="OrthoDB" id="187171at2759"/>
<name>A0A8H7URA8_9FUNG</name>
<dbReference type="PANTHER" id="PTHR46187:SF3">
    <property type="entry name" value="ALKALINE CERAMIDASE 3"/>
    <property type="match status" value="1"/>
</dbReference>
<proteinExistence type="inferred from homology"/>
<evidence type="ECO:0000256" key="7">
    <source>
        <dbReference type="PIRSR" id="PIRSR608901-1"/>
    </source>
</evidence>
<keyword evidence="7" id="KW-0106">Calcium</keyword>
<comment type="subcellular location">
    <subcellularLocation>
        <location evidence="1">Membrane</location>
        <topology evidence="1">Multi-pass membrane protein</topology>
    </subcellularLocation>
</comment>
<comment type="similarity">
    <text evidence="2">Belongs to the alkaline ceramidase family.</text>
</comment>
<organism evidence="10 11">
    <name type="scientific">Umbelopsis vinacea</name>
    <dbReference type="NCBI Taxonomy" id="44442"/>
    <lineage>
        <taxon>Eukaryota</taxon>
        <taxon>Fungi</taxon>
        <taxon>Fungi incertae sedis</taxon>
        <taxon>Mucoromycota</taxon>
        <taxon>Mucoromycotina</taxon>
        <taxon>Umbelopsidomycetes</taxon>
        <taxon>Umbelopsidales</taxon>
        <taxon>Umbelopsidaceae</taxon>
        <taxon>Umbelopsis</taxon>
    </lineage>
</organism>
<keyword evidence="8" id="KW-0862">Zinc</keyword>
<comment type="cofactor">
    <cofactor evidence="8">
        <name>Zn(2+)</name>
        <dbReference type="ChEBI" id="CHEBI:29105"/>
    </cofactor>
</comment>